<dbReference type="SMART" id="SM00448">
    <property type="entry name" value="REC"/>
    <property type="match status" value="1"/>
</dbReference>
<dbReference type="AlphaFoldDB" id="F5SZD9"/>
<dbReference type="PANTHER" id="PTHR44591">
    <property type="entry name" value="STRESS RESPONSE REGULATOR PROTEIN 1"/>
    <property type="match status" value="1"/>
</dbReference>
<feature type="modified residue" description="4-aspartylphosphate" evidence="2">
    <location>
        <position position="56"/>
    </location>
</feature>
<dbReference type="STRING" id="1026882.MAMP_01502"/>
<evidence type="ECO:0000313" key="5">
    <source>
        <dbReference type="EMBL" id="EGL54662.1"/>
    </source>
</evidence>
<comment type="caution">
    <text evidence="5">The sequence shown here is derived from an EMBL/GenBank/DDBJ whole genome shotgun (WGS) entry which is preliminary data.</text>
</comment>
<keyword evidence="3" id="KW-0472">Membrane</keyword>
<dbReference type="InterPro" id="IPR001789">
    <property type="entry name" value="Sig_transdc_resp-reg_receiver"/>
</dbReference>
<dbReference type="EMBL" id="AFIG01000001">
    <property type="protein sequence ID" value="EGL54662.1"/>
    <property type="molecule type" value="Genomic_DNA"/>
</dbReference>
<dbReference type="InterPro" id="IPR011006">
    <property type="entry name" value="CheY-like_superfamily"/>
</dbReference>
<evidence type="ECO:0000256" key="2">
    <source>
        <dbReference type="PROSITE-ProRule" id="PRU00169"/>
    </source>
</evidence>
<keyword evidence="3" id="KW-1133">Transmembrane helix</keyword>
<dbReference type="Gene3D" id="3.40.50.2300">
    <property type="match status" value="1"/>
</dbReference>
<evidence type="ECO:0000313" key="6">
    <source>
        <dbReference type="Proteomes" id="UP000003544"/>
    </source>
</evidence>
<dbReference type="SUPFAM" id="SSF52172">
    <property type="entry name" value="CheY-like"/>
    <property type="match status" value="1"/>
</dbReference>
<dbReference type="PROSITE" id="PS50110">
    <property type="entry name" value="RESPONSE_REGULATORY"/>
    <property type="match status" value="1"/>
</dbReference>
<feature type="transmembrane region" description="Helical" evidence="3">
    <location>
        <begin position="314"/>
        <end position="330"/>
    </location>
</feature>
<proteinExistence type="predicted"/>
<sequence length="331" mass="36981">MSKFTALVVDDSRVARMTLSKLLRDHSFNSIELGSAEEAMHWLQTTDKLPDLIFMDVMMAAMDGLTATAQLKQHSQWGRIPVVICTGNETEADQKKAFDAGASAVLSKPPEADKVAAILDEIELRTIELPEMSPSGVEPQQLDIEAIVTSLKAELMNDLDMRLQQIQLPEKTTTESQLGAAEITQLVKELTQQQFSDLKQSLSVQLNELVTITAEPVLQQALKDMDLSSSIDRALDQHAGKWLDKQQNIVRESVLRQLKHDLNPLVAKSLERLVNEKILPLIRNQVTAMKQEFDNSHQEQWAQLHAQLTMQRNISIGTGVIAILALLFVFI</sequence>
<reference evidence="5 6" key="1">
    <citation type="journal article" date="2011" name="J. Bacteriol.">
        <title>Draft genome sequence of Methylophaga aminisulfidivorans MP T.</title>
        <authorList>
            <person name="Han G.H."/>
            <person name="Kim W."/>
            <person name="Chun J."/>
            <person name="Kim S.W."/>
        </authorList>
    </citation>
    <scope>NUCLEOTIDE SEQUENCE [LARGE SCALE GENOMIC DNA]</scope>
    <source>
        <strain evidence="6">MP(T)</strain>
    </source>
</reference>
<protein>
    <submittedName>
        <fullName evidence="5">Response regulator receiver protein</fullName>
    </submittedName>
</protein>
<keyword evidence="1 2" id="KW-0597">Phosphoprotein</keyword>
<gene>
    <name evidence="5" type="ORF">MAMP_01502</name>
</gene>
<evidence type="ECO:0000256" key="1">
    <source>
        <dbReference type="ARBA" id="ARBA00022553"/>
    </source>
</evidence>
<evidence type="ECO:0000259" key="4">
    <source>
        <dbReference type="PROSITE" id="PS50110"/>
    </source>
</evidence>
<dbReference type="InterPro" id="IPR050595">
    <property type="entry name" value="Bact_response_regulator"/>
</dbReference>
<accession>F5SZD9</accession>
<dbReference type="OrthoDB" id="9800897at2"/>
<dbReference type="RefSeq" id="WP_007144548.1">
    <property type="nucleotide sequence ID" value="NZ_AFIG01000001.1"/>
</dbReference>
<dbReference type="eggNOG" id="COG3706">
    <property type="taxonomic scope" value="Bacteria"/>
</dbReference>
<dbReference type="CDD" id="cd17546">
    <property type="entry name" value="REC_hyHK_CKI1_RcsC-like"/>
    <property type="match status" value="1"/>
</dbReference>
<dbReference type="Proteomes" id="UP000003544">
    <property type="component" value="Unassembled WGS sequence"/>
</dbReference>
<dbReference type="Pfam" id="PF00072">
    <property type="entry name" value="Response_reg"/>
    <property type="match status" value="1"/>
</dbReference>
<organism evidence="5 6">
    <name type="scientific">Methylophaga aminisulfidivorans MP</name>
    <dbReference type="NCBI Taxonomy" id="1026882"/>
    <lineage>
        <taxon>Bacteria</taxon>
        <taxon>Pseudomonadati</taxon>
        <taxon>Pseudomonadota</taxon>
        <taxon>Gammaproteobacteria</taxon>
        <taxon>Thiotrichales</taxon>
        <taxon>Piscirickettsiaceae</taxon>
        <taxon>Methylophaga</taxon>
    </lineage>
</organism>
<feature type="domain" description="Response regulatory" evidence="4">
    <location>
        <begin position="5"/>
        <end position="123"/>
    </location>
</feature>
<name>F5SZD9_9GAMM</name>
<keyword evidence="6" id="KW-1185">Reference proteome</keyword>
<keyword evidence="3" id="KW-0812">Transmembrane</keyword>
<evidence type="ECO:0000256" key="3">
    <source>
        <dbReference type="SAM" id="Phobius"/>
    </source>
</evidence>
<dbReference type="PANTHER" id="PTHR44591:SF3">
    <property type="entry name" value="RESPONSE REGULATORY DOMAIN-CONTAINING PROTEIN"/>
    <property type="match status" value="1"/>
</dbReference>
<dbReference type="GO" id="GO:0000160">
    <property type="term" value="P:phosphorelay signal transduction system"/>
    <property type="evidence" value="ECO:0007669"/>
    <property type="project" value="InterPro"/>
</dbReference>